<dbReference type="Proteomes" id="UP001079430">
    <property type="component" value="Unassembled WGS sequence"/>
</dbReference>
<evidence type="ECO:0000313" key="2">
    <source>
        <dbReference type="EMBL" id="MCZ4092503.1"/>
    </source>
</evidence>
<feature type="domain" description="MoaF-like" evidence="1">
    <location>
        <begin position="24"/>
        <end position="92"/>
    </location>
</feature>
<gene>
    <name evidence="2" type="ORF">O3W52_21250</name>
</gene>
<dbReference type="RefSeq" id="WP_269282957.1">
    <property type="nucleotide sequence ID" value="NZ_JAPVOI010000004.1"/>
</dbReference>
<accession>A0ABT4KKY1</accession>
<evidence type="ECO:0000259" key="1">
    <source>
        <dbReference type="Pfam" id="PF22036"/>
    </source>
</evidence>
<protein>
    <recommendedName>
        <fullName evidence="1">MoaF-like domain-containing protein</fullName>
    </recommendedName>
</protein>
<organism evidence="2 3">
    <name type="scientific">Sinorhizobium psoraleae</name>
    <dbReference type="NCBI Taxonomy" id="520838"/>
    <lineage>
        <taxon>Bacteria</taxon>
        <taxon>Pseudomonadati</taxon>
        <taxon>Pseudomonadota</taxon>
        <taxon>Alphaproteobacteria</taxon>
        <taxon>Hyphomicrobiales</taxon>
        <taxon>Rhizobiaceae</taxon>
        <taxon>Sinorhizobium/Ensifer group</taxon>
        <taxon>Sinorhizobium</taxon>
    </lineage>
</organism>
<dbReference type="EMBL" id="JAPVOI010000004">
    <property type="protein sequence ID" value="MCZ4092503.1"/>
    <property type="molecule type" value="Genomic_DNA"/>
</dbReference>
<sequence length="112" mass="12185">MTANNVQAIREGSILSYEWTEGGFTGNVYEVTLLPKGKLTWRGLEGSESGQSAIEDQVTVREVAPGVTQVAWLESVGYTVNLIIVPGEGRVFGLVTNGTEFYPHAGKLREVR</sequence>
<keyword evidence="3" id="KW-1185">Reference proteome</keyword>
<dbReference type="Gene3D" id="2.40.128.20">
    <property type="match status" value="1"/>
</dbReference>
<dbReference type="InterPro" id="IPR012674">
    <property type="entry name" value="Calycin"/>
</dbReference>
<proteinExistence type="predicted"/>
<reference evidence="2" key="1">
    <citation type="submission" date="2022-10" db="EMBL/GenBank/DDBJ databases">
        <title>Whole genome sequencing of three plant growth promoting bacteria isolated from Vachellia tortilis subsp. raddiana in Morocco.</title>
        <authorList>
            <person name="Hnini M."/>
            <person name="Zouagui R."/>
            <person name="Zouagui H."/>
            <person name="Chemao Elfihri M.-W."/>
            <person name="Ibrahimi A."/>
            <person name="Sbabou L."/>
            <person name="Aurag J."/>
        </authorList>
    </citation>
    <scope>NUCLEOTIDE SEQUENCE</scope>
    <source>
        <strain evidence="2">LMR678</strain>
    </source>
</reference>
<dbReference type="Pfam" id="PF22036">
    <property type="entry name" value="MoaF_like"/>
    <property type="match status" value="1"/>
</dbReference>
<evidence type="ECO:0000313" key="3">
    <source>
        <dbReference type="Proteomes" id="UP001079430"/>
    </source>
</evidence>
<dbReference type="InterPro" id="IPR053892">
    <property type="entry name" value="MoaF-like"/>
</dbReference>
<name>A0ABT4KKY1_9HYPH</name>
<comment type="caution">
    <text evidence="2">The sequence shown here is derived from an EMBL/GenBank/DDBJ whole genome shotgun (WGS) entry which is preliminary data.</text>
</comment>